<dbReference type="Gene3D" id="3.30.379.10">
    <property type="entry name" value="Chitobiase/beta-hexosaminidase domain 2-like"/>
    <property type="match status" value="2"/>
</dbReference>
<dbReference type="FunFam" id="3.20.20.80:FF:000063">
    <property type="entry name" value="Beta-hexosaminidase"/>
    <property type="match status" value="1"/>
</dbReference>
<dbReference type="SUPFAM" id="SSF51445">
    <property type="entry name" value="(Trans)glycosidases"/>
    <property type="match status" value="1"/>
</dbReference>
<dbReference type="GO" id="GO:0016231">
    <property type="term" value="F:beta-N-acetylglucosaminidase activity"/>
    <property type="evidence" value="ECO:0007669"/>
    <property type="project" value="TreeGrafter"/>
</dbReference>
<keyword evidence="6" id="KW-0325">Glycoprotein</keyword>
<dbReference type="Gene3D" id="3.20.20.80">
    <property type="entry name" value="Glycosidases"/>
    <property type="match status" value="1"/>
</dbReference>
<evidence type="ECO:0000256" key="3">
    <source>
        <dbReference type="ARBA" id="ARBA00012663"/>
    </source>
</evidence>
<comment type="catalytic activity">
    <reaction evidence="1">
        <text>Hydrolysis of terminal non-reducing N-acetyl-D-hexosamine residues in N-acetyl-beta-D-hexosaminides.</text>
        <dbReference type="EC" id="3.2.1.52"/>
    </reaction>
</comment>
<evidence type="ECO:0000256" key="5">
    <source>
        <dbReference type="ARBA" id="ARBA00022801"/>
    </source>
</evidence>
<sequence>MASFVLTDDGFEKLPDQIINDLTLLEVTMATNKHHFTLVLCFLILAMECRSEEIHAEWYWTWSCQSGRCVKSDSPSTKPTPGINKLSQEACRLTCGQYGALWPHPTGDFSLGADVVPFHPSRVTLDLLQVGPSLYHSLVSGSSRAPRRLMAGAWERFLENLQAECGGNCSVVPDTTVNVQLDTSSSDLKLNWDTDESYSLSLTTRGSQVTAQIKARRSKLFLPSQVTVQIKARMIKLFPSIPGSKVTVQIQATTVFGARHGLETLSQLVAGFTRRGSSRRGSSGGLLKRRGLLLLSEANITDRPTWAHRGLLLDTARNYLPLDDIKRTVDAMASSKLNVLHWHATDTQSFPLDFPRVPELASYGAYSSREVYTPSDVTELLEYSLTRGVRVLLELDAPSHAGNGWQWGPSTGLGDLAVCVNQQPWRNYCIQPPCGQLNPANPGVYRVLQDLYKDVLELWPEGEALHMGGDEVFFPCWNASTQVVEWMQSRGLGRSQADFLQVWGEYQETALKILDKSAGHSNTPVILWSSQLTQPGVIENYLSKDSNRLRTSHTHVMSVRIRYVIETWVESTDDLPHSLLSKGYRVIMATKDAWYLDHGFWGRTVYHNWRAVYDNTLPRGVLGILGGEAAMWAELVDGRSLDARVWPRAAALAERLWSDPYSGSSDAELRSDTTVINKRYSTLLIKQFYQHRERLVRQGIGAEAVAPKWCVQNEGECQAN</sequence>
<evidence type="ECO:0000256" key="7">
    <source>
        <dbReference type="ARBA" id="ARBA00023295"/>
    </source>
</evidence>
<dbReference type="AlphaFoldDB" id="A0A7R9HQ42"/>
<dbReference type="EMBL" id="OB794484">
    <property type="protein sequence ID" value="CAD7430399.1"/>
    <property type="molecule type" value="Genomic_DNA"/>
</dbReference>
<dbReference type="PANTHER" id="PTHR22600">
    <property type="entry name" value="BETA-HEXOSAMINIDASE"/>
    <property type="match status" value="1"/>
</dbReference>
<dbReference type="InterPro" id="IPR029018">
    <property type="entry name" value="Hex-like_dom2"/>
</dbReference>
<dbReference type="GO" id="GO:0005886">
    <property type="term" value="C:plasma membrane"/>
    <property type="evidence" value="ECO:0007669"/>
    <property type="project" value="TreeGrafter"/>
</dbReference>
<evidence type="ECO:0000256" key="8">
    <source>
        <dbReference type="PIRSR" id="PIRSR625705-1"/>
    </source>
</evidence>
<dbReference type="EC" id="3.2.1.52" evidence="3"/>
<evidence type="ECO:0000256" key="6">
    <source>
        <dbReference type="ARBA" id="ARBA00023180"/>
    </source>
</evidence>
<organism evidence="10">
    <name type="scientific">Timema monikensis</name>
    <dbReference type="NCBI Taxonomy" id="170555"/>
    <lineage>
        <taxon>Eukaryota</taxon>
        <taxon>Metazoa</taxon>
        <taxon>Ecdysozoa</taxon>
        <taxon>Arthropoda</taxon>
        <taxon>Hexapoda</taxon>
        <taxon>Insecta</taxon>
        <taxon>Pterygota</taxon>
        <taxon>Neoptera</taxon>
        <taxon>Polyneoptera</taxon>
        <taxon>Phasmatodea</taxon>
        <taxon>Timematodea</taxon>
        <taxon>Timematoidea</taxon>
        <taxon>Timematidae</taxon>
        <taxon>Timema</taxon>
    </lineage>
</organism>
<evidence type="ECO:0000259" key="9">
    <source>
        <dbReference type="Pfam" id="PF00728"/>
    </source>
</evidence>
<dbReference type="InterPro" id="IPR017853">
    <property type="entry name" value="GH"/>
</dbReference>
<dbReference type="Pfam" id="PF00728">
    <property type="entry name" value="Glyco_hydro_20"/>
    <property type="match status" value="1"/>
</dbReference>
<feature type="active site" description="Proton donor" evidence="8">
    <location>
        <position position="471"/>
    </location>
</feature>
<comment type="similarity">
    <text evidence="2">Belongs to the glycosyl hydrolase 20 family.</text>
</comment>
<dbReference type="GO" id="GO:0030203">
    <property type="term" value="P:glycosaminoglycan metabolic process"/>
    <property type="evidence" value="ECO:0007669"/>
    <property type="project" value="TreeGrafter"/>
</dbReference>
<feature type="domain" description="Glycoside hydrolase family 20 catalytic" evidence="9">
    <location>
        <begin position="307"/>
        <end position="659"/>
    </location>
</feature>
<gene>
    <name evidence="10" type="ORF">TMSB3V08_LOCUS7157</name>
</gene>
<dbReference type="InterPro" id="IPR015883">
    <property type="entry name" value="Glyco_hydro_20_cat"/>
</dbReference>
<proteinExistence type="inferred from homology"/>
<evidence type="ECO:0000256" key="2">
    <source>
        <dbReference type="ARBA" id="ARBA00006285"/>
    </source>
</evidence>
<keyword evidence="4" id="KW-0732">Signal</keyword>
<reference evidence="10" key="1">
    <citation type="submission" date="2020-11" db="EMBL/GenBank/DDBJ databases">
        <authorList>
            <person name="Tran Van P."/>
        </authorList>
    </citation>
    <scope>NUCLEOTIDE SEQUENCE</scope>
</reference>
<name>A0A7R9HQ42_9NEOP</name>
<keyword evidence="5" id="KW-0378">Hydrolase</keyword>
<dbReference type="PRINTS" id="PR00738">
    <property type="entry name" value="GLHYDRLASE20"/>
</dbReference>
<accession>A0A7R9HQ42</accession>
<evidence type="ECO:0000256" key="4">
    <source>
        <dbReference type="ARBA" id="ARBA00022729"/>
    </source>
</evidence>
<dbReference type="GO" id="GO:0005975">
    <property type="term" value="P:carbohydrate metabolic process"/>
    <property type="evidence" value="ECO:0007669"/>
    <property type="project" value="InterPro"/>
</dbReference>
<keyword evidence="7" id="KW-0326">Glycosidase</keyword>
<evidence type="ECO:0000313" key="10">
    <source>
        <dbReference type="EMBL" id="CAD7430399.1"/>
    </source>
</evidence>
<dbReference type="InterPro" id="IPR025705">
    <property type="entry name" value="Beta_hexosaminidase_sua/sub"/>
</dbReference>
<dbReference type="PANTHER" id="PTHR22600:SF42">
    <property type="entry name" value="BETA-N-ACETYLHEXOSAMINIDASE"/>
    <property type="match status" value="1"/>
</dbReference>
<dbReference type="CDD" id="cd06562">
    <property type="entry name" value="GH20_HexA_HexB-like"/>
    <property type="match status" value="1"/>
</dbReference>
<evidence type="ECO:0000256" key="1">
    <source>
        <dbReference type="ARBA" id="ARBA00001231"/>
    </source>
</evidence>
<dbReference type="SUPFAM" id="SSF55545">
    <property type="entry name" value="beta-N-acetylhexosaminidase-like domain"/>
    <property type="match status" value="2"/>
</dbReference>
<protein>
    <recommendedName>
        <fullName evidence="3">beta-N-acetylhexosaminidase</fullName>
        <ecNumber evidence="3">3.2.1.52</ecNumber>
    </recommendedName>
</protein>